<keyword evidence="1" id="KW-0472">Membrane</keyword>
<name>A0A803PL86_CANSA</name>
<proteinExistence type="predicted"/>
<keyword evidence="1" id="KW-1133">Transmembrane helix</keyword>
<dbReference type="AlphaFoldDB" id="A0A803PL86"/>
<reference evidence="2" key="2">
    <citation type="submission" date="2021-03" db="UniProtKB">
        <authorList>
            <consortium name="EnsemblPlants"/>
        </authorList>
    </citation>
    <scope>IDENTIFICATION</scope>
</reference>
<keyword evidence="3" id="KW-1185">Reference proteome</keyword>
<evidence type="ECO:0000313" key="2">
    <source>
        <dbReference type="EnsemblPlants" id="cds.evm.model.05.1418"/>
    </source>
</evidence>
<dbReference type="Gramene" id="evm.model.05.1418">
    <property type="protein sequence ID" value="cds.evm.model.05.1418"/>
    <property type="gene ID" value="evm.TU.05.1418"/>
</dbReference>
<keyword evidence="1" id="KW-0812">Transmembrane</keyword>
<dbReference type="EnsemblPlants" id="evm.model.05.1418">
    <property type="protein sequence ID" value="cds.evm.model.05.1418"/>
    <property type="gene ID" value="evm.TU.05.1418"/>
</dbReference>
<evidence type="ECO:0000256" key="1">
    <source>
        <dbReference type="SAM" id="Phobius"/>
    </source>
</evidence>
<sequence length="166" mass="19025">MLHRNLWGNCFVLSPSSLNFLLFYHHLTLFSCLQACVSYAYTMDNKHKKVLELFEKLGVTEDQVFALKEHVISLESEVTKLEEATKDPKTRESALRKNLVAARKKTFDLEESSRDALDKETVVANGLGDHVKVLKKKVTTLVFHVLLDVTFYNGAKSFRWKGFLDT</sequence>
<organism evidence="2 3">
    <name type="scientific">Cannabis sativa</name>
    <name type="common">Hemp</name>
    <name type="synonym">Marijuana</name>
    <dbReference type="NCBI Taxonomy" id="3483"/>
    <lineage>
        <taxon>Eukaryota</taxon>
        <taxon>Viridiplantae</taxon>
        <taxon>Streptophyta</taxon>
        <taxon>Embryophyta</taxon>
        <taxon>Tracheophyta</taxon>
        <taxon>Spermatophyta</taxon>
        <taxon>Magnoliopsida</taxon>
        <taxon>eudicotyledons</taxon>
        <taxon>Gunneridae</taxon>
        <taxon>Pentapetalae</taxon>
        <taxon>rosids</taxon>
        <taxon>fabids</taxon>
        <taxon>Rosales</taxon>
        <taxon>Cannabaceae</taxon>
        <taxon>Cannabis</taxon>
    </lineage>
</organism>
<feature type="transmembrane region" description="Helical" evidence="1">
    <location>
        <begin position="20"/>
        <end position="41"/>
    </location>
</feature>
<dbReference type="PROSITE" id="PS51257">
    <property type="entry name" value="PROKAR_LIPOPROTEIN"/>
    <property type="match status" value="1"/>
</dbReference>
<evidence type="ECO:0000313" key="3">
    <source>
        <dbReference type="Proteomes" id="UP000596661"/>
    </source>
</evidence>
<accession>A0A803PL86</accession>
<protein>
    <submittedName>
        <fullName evidence="2">Uncharacterized protein</fullName>
    </submittedName>
</protein>
<dbReference type="Proteomes" id="UP000596661">
    <property type="component" value="Chromosome 5"/>
</dbReference>
<reference evidence="2" key="1">
    <citation type="submission" date="2018-11" db="EMBL/GenBank/DDBJ databases">
        <authorList>
            <person name="Grassa J C."/>
        </authorList>
    </citation>
    <scope>NUCLEOTIDE SEQUENCE [LARGE SCALE GENOMIC DNA]</scope>
</reference>
<dbReference type="EMBL" id="UZAU01000538">
    <property type="status" value="NOT_ANNOTATED_CDS"/>
    <property type="molecule type" value="Genomic_DNA"/>
</dbReference>